<dbReference type="EMBL" id="AVPJ01000005">
    <property type="protein sequence ID" value="KGN32998.1"/>
    <property type="molecule type" value="Genomic_DNA"/>
</dbReference>
<evidence type="ECO:0000313" key="3">
    <source>
        <dbReference type="Proteomes" id="UP000030002"/>
    </source>
</evidence>
<dbReference type="Proteomes" id="UP000030002">
    <property type="component" value="Unassembled WGS sequence"/>
</dbReference>
<protein>
    <submittedName>
        <fullName evidence="2">Uncharacterized protein</fullName>
    </submittedName>
</protein>
<name>A0A0A0J788_9MICO</name>
<dbReference type="STRING" id="1385520.N802_15470"/>
<feature type="region of interest" description="Disordered" evidence="1">
    <location>
        <begin position="136"/>
        <end position="159"/>
    </location>
</feature>
<proteinExistence type="predicted"/>
<organism evidence="2 3">
    <name type="scientific">Knoellia sinensis KCTC 19936</name>
    <dbReference type="NCBI Taxonomy" id="1385520"/>
    <lineage>
        <taxon>Bacteria</taxon>
        <taxon>Bacillati</taxon>
        <taxon>Actinomycetota</taxon>
        <taxon>Actinomycetes</taxon>
        <taxon>Micrococcales</taxon>
        <taxon>Intrasporangiaceae</taxon>
        <taxon>Knoellia</taxon>
    </lineage>
</organism>
<evidence type="ECO:0000256" key="1">
    <source>
        <dbReference type="SAM" id="MobiDB-lite"/>
    </source>
</evidence>
<dbReference type="eggNOG" id="ENOG5030WDG">
    <property type="taxonomic scope" value="Bacteria"/>
</dbReference>
<gene>
    <name evidence="2" type="ORF">N802_15470</name>
</gene>
<evidence type="ECO:0000313" key="2">
    <source>
        <dbReference type="EMBL" id="KGN32998.1"/>
    </source>
</evidence>
<comment type="caution">
    <text evidence="2">The sequence shown here is derived from an EMBL/GenBank/DDBJ whole genome shotgun (WGS) entry which is preliminary data.</text>
</comment>
<reference evidence="2 3" key="1">
    <citation type="submission" date="2013-08" db="EMBL/GenBank/DDBJ databases">
        <title>The genome sequence of Knoellia sinensis.</title>
        <authorList>
            <person name="Zhu W."/>
            <person name="Wang G."/>
        </authorList>
    </citation>
    <scope>NUCLEOTIDE SEQUENCE [LARGE SCALE GENOMIC DNA]</scope>
    <source>
        <strain evidence="2 3">KCTC 19936</strain>
    </source>
</reference>
<accession>A0A0A0J788</accession>
<dbReference type="AlphaFoldDB" id="A0A0A0J788"/>
<sequence>MACVVTTLLSGCTPANGGLIGVTVDESGKPVFLLNPCEGEIDTFTVAMVGPNHEPGSDFSWHRRSGVLTEPTDFAPYGNDPDWESDTALPEHLGSEDVFSVAAEENGFASAHRTRGLSVNAAELAELKPGEVLHNRYDSSDQPSVDASGTVHPVGNKRTDRAGFAELACR</sequence>
<keyword evidence="3" id="KW-1185">Reference proteome</keyword>